<evidence type="ECO:0000313" key="1">
    <source>
        <dbReference type="EMBL" id="GGP10712.1"/>
    </source>
</evidence>
<proteinExistence type="predicted"/>
<reference evidence="1" key="1">
    <citation type="journal article" date="2014" name="Int. J. Syst. Evol. Microbiol.">
        <title>Complete genome sequence of Corynebacterium casei LMG S-19264T (=DSM 44701T), isolated from a smear-ripened cheese.</title>
        <authorList>
            <consortium name="US DOE Joint Genome Institute (JGI-PGF)"/>
            <person name="Walter F."/>
            <person name="Albersmeier A."/>
            <person name="Kalinowski J."/>
            <person name="Ruckert C."/>
        </authorList>
    </citation>
    <scope>NUCLEOTIDE SEQUENCE</scope>
    <source>
        <strain evidence="1">CGMCC 4.7430</strain>
    </source>
</reference>
<dbReference type="AlphaFoldDB" id="A0A918E6M3"/>
<organism evidence="1 2">
    <name type="scientific">Nonomuraea glycinis</name>
    <dbReference type="NCBI Taxonomy" id="2047744"/>
    <lineage>
        <taxon>Bacteria</taxon>
        <taxon>Bacillati</taxon>
        <taxon>Actinomycetota</taxon>
        <taxon>Actinomycetes</taxon>
        <taxon>Streptosporangiales</taxon>
        <taxon>Streptosporangiaceae</taxon>
        <taxon>Nonomuraea</taxon>
    </lineage>
</organism>
<name>A0A918E6M3_9ACTN</name>
<evidence type="ECO:0000313" key="2">
    <source>
        <dbReference type="Proteomes" id="UP000660745"/>
    </source>
</evidence>
<dbReference type="Proteomes" id="UP000660745">
    <property type="component" value="Unassembled WGS sequence"/>
</dbReference>
<protein>
    <submittedName>
        <fullName evidence="1">Uncharacterized protein</fullName>
    </submittedName>
</protein>
<accession>A0A918E6M3</accession>
<keyword evidence="2" id="KW-1185">Reference proteome</keyword>
<comment type="caution">
    <text evidence="1">The sequence shown here is derived from an EMBL/GenBank/DDBJ whole genome shotgun (WGS) entry which is preliminary data.</text>
</comment>
<sequence>MGKETLRQHASRMRGHGAEYDAAIARLRDRSGKWGDDGLFAAIEMAWGEARDSMVAAVPALGGAVTGVGDGLTVVPANVEAAEHASRLPETDPWP</sequence>
<dbReference type="EMBL" id="BMNK01000009">
    <property type="protein sequence ID" value="GGP10712.1"/>
    <property type="molecule type" value="Genomic_DNA"/>
</dbReference>
<gene>
    <name evidence="1" type="ORF">GCM10012278_51440</name>
</gene>
<reference evidence="1" key="2">
    <citation type="submission" date="2020-09" db="EMBL/GenBank/DDBJ databases">
        <authorList>
            <person name="Sun Q."/>
            <person name="Zhou Y."/>
        </authorList>
    </citation>
    <scope>NUCLEOTIDE SEQUENCE</scope>
    <source>
        <strain evidence="1">CGMCC 4.7430</strain>
    </source>
</reference>